<sequence length="149" mass="16753">MGEGSRVLKKMPSSFWERFKQKLDARGMLRGSLQRPEGLQRLLVMLEPFEEILTQPSLGPGQPAAVSQVVAHLFDEFHLFIQEVVLQEVTEMRVCVGRTQGMQIPKGLVQVLLQDHGGFHDVLSLTPLTLGRLPHILEENEALVLVLHL</sequence>
<gene>
    <name evidence="1" type="ORF">HJG60_011855</name>
</gene>
<evidence type="ECO:0000313" key="2">
    <source>
        <dbReference type="Proteomes" id="UP000664940"/>
    </source>
</evidence>
<organism evidence="1 2">
    <name type="scientific">Phyllostomus discolor</name>
    <name type="common">pale spear-nosed bat</name>
    <dbReference type="NCBI Taxonomy" id="89673"/>
    <lineage>
        <taxon>Eukaryota</taxon>
        <taxon>Metazoa</taxon>
        <taxon>Chordata</taxon>
        <taxon>Craniata</taxon>
        <taxon>Vertebrata</taxon>
        <taxon>Euteleostomi</taxon>
        <taxon>Mammalia</taxon>
        <taxon>Eutheria</taxon>
        <taxon>Laurasiatheria</taxon>
        <taxon>Chiroptera</taxon>
        <taxon>Yangochiroptera</taxon>
        <taxon>Phyllostomidae</taxon>
        <taxon>Phyllostominae</taxon>
        <taxon>Phyllostomus</taxon>
    </lineage>
</organism>
<dbReference type="EMBL" id="JABVXQ010000008">
    <property type="protein sequence ID" value="KAF6094757.1"/>
    <property type="molecule type" value="Genomic_DNA"/>
</dbReference>
<protein>
    <submittedName>
        <fullName evidence="1">Uncharacterized protein</fullName>
    </submittedName>
</protein>
<reference evidence="1 2" key="1">
    <citation type="journal article" date="2020" name="Nature">
        <title>Six reference-quality genomes reveal evolution of bat adaptations.</title>
        <authorList>
            <person name="Jebb D."/>
            <person name="Huang Z."/>
            <person name="Pippel M."/>
            <person name="Hughes G.M."/>
            <person name="Lavrichenko K."/>
            <person name="Devanna P."/>
            <person name="Winkler S."/>
            <person name="Jermiin L.S."/>
            <person name="Skirmuntt E.C."/>
            <person name="Katzourakis A."/>
            <person name="Burkitt-Gray L."/>
            <person name="Ray D.A."/>
            <person name="Sullivan K.A.M."/>
            <person name="Roscito J.G."/>
            <person name="Kirilenko B.M."/>
            <person name="Davalos L.M."/>
            <person name="Corthals A.P."/>
            <person name="Power M.L."/>
            <person name="Jones G."/>
            <person name="Ransome R.D."/>
            <person name="Dechmann D.K.N."/>
            <person name="Locatelli A.G."/>
            <person name="Puechmaille S.J."/>
            <person name="Fedrigo O."/>
            <person name="Jarvis E.D."/>
            <person name="Hiller M."/>
            <person name="Vernes S.C."/>
            <person name="Myers E.W."/>
            <person name="Teeling E.C."/>
        </authorList>
    </citation>
    <scope>NUCLEOTIDE SEQUENCE [LARGE SCALE GENOMIC DNA]</scope>
    <source>
        <strain evidence="1">Bat1K_MPI-CBG_1</strain>
    </source>
</reference>
<comment type="caution">
    <text evidence="1">The sequence shown here is derived from an EMBL/GenBank/DDBJ whole genome shotgun (WGS) entry which is preliminary data.</text>
</comment>
<dbReference type="AlphaFoldDB" id="A0A833ZLN4"/>
<accession>A0A833ZLN4</accession>
<name>A0A833ZLN4_9CHIR</name>
<dbReference type="Proteomes" id="UP000664940">
    <property type="component" value="Unassembled WGS sequence"/>
</dbReference>
<evidence type="ECO:0000313" key="1">
    <source>
        <dbReference type="EMBL" id="KAF6094757.1"/>
    </source>
</evidence>
<proteinExistence type="predicted"/>